<dbReference type="Gene3D" id="3.30.60.90">
    <property type="match status" value="3"/>
</dbReference>
<dbReference type="Gene3D" id="3.10.20.90">
    <property type="entry name" value="Phosphatidylinositol 3-kinase Catalytic Subunit, Chain A, domain 1"/>
    <property type="match status" value="1"/>
</dbReference>
<dbReference type="Proteomes" id="UP001329825">
    <property type="component" value="Chromosome 8"/>
</dbReference>
<dbReference type="PROSITE" id="PS01357">
    <property type="entry name" value="ZF_ZZ_1"/>
    <property type="match status" value="1"/>
</dbReference>
<dbReference type="PANTHER" id="PTHR15090:SF0">
    <property type="entry name" value="SEQUESTOSOME-1"/>
    <property type="match status" value="1"/>
</dbReference>
<feature type="compositionally biased region" description="Acidic residues" evidence="5">
    <location>
        <begin position="295"/>
        <end position="306"/>
    </location>
</feature>
<feature type="region of interest" description="Disordered" evidence="5">
    <location>
        <begin position="461"/>
        <end position="513"/>
    </location>
</feature>
<dbReference type="SMART" id="SM00666">
    <property type="entry name" value="PB1"/>
    <property type="match status" value="1"/>
</dbReference>
<keyword evidence="2 4" id="KW-0863">Zinc-finger</keyword>
<evidence type="ECO:0000256" key="3">
    <source>
        <dbReference type="ARBA" id="ARBA00022833"/>
    </source>
</evidence>
<feature type="domain" description="PB1" evidence="7">
    <location>
        <begin position="16"/>
        <end position="99"/>
    </location>
</feature>
<dbReference type="Pfam" id="PF00564">
    <property type="entry name" value="PB1"/>
    <property type="match status" value="1"/>
</dbReference>
<dbReference type="CDD" id="cd02249">
    <property type="entry name" value="ZZ"/>
    <property type="match status" value="1"/>
</dbReference>
<feature type="region of interest" description="Disordered" evidence="5">
    <location>
        <begin position="217"/>
        <end position="263"/>
    </location>
</feature>
<reference evidence="8 9" key="1">
    <citation type="submission" date="2024-01" db="EMBL/GenBank/DDBJ databases">
        <title>Comparative genomics of Cryptococcus and Kwoniella reveals pathogenesis evolution and contrasting modes of karyotype evolution via chromosome fusion or intercentromeric recombination.</title>
        <authorList>
            <person name="Coelho M.A."/>
            <person name="David-Palma M."/>
            <person name="Shea T."/>
            <person name="Bowers K."/>
            <person name="McGinley-Smith S."/>
            <person name="Mohammad A.W."/>
            <person name="Gnirke A."/>
            <person name="Yurkov A.M."/>
            <person name="Nowrousian M."/>
            <person name="Sun S."/>
            <person name="Cuomo C.A."/>
            <person name="Heitman J."/>
        </authorList>
    </citation>
    <scope>NUCLEOTIDE SEQUENCE [LARGE SCALE GENOMIC DNA]</scope>
    <source>
        <strain evidence="8">CBS 11374</strain>
    </source>
</reference>
<dbReference type="PROSITE" id="PS51745">
    <property type="entry name" value="PB1"/>
    <property type="match status" value="1"/>
</dbReference>
<dbReference type="SMART" id="SM00291">
    <property type="entry name" value="ZnF_ZZ"/>
    <property type="match status" value="3"/>
</dbReference>
<feature type="region of interest" description="Disordered" evidence="5">
    <location>
        <begin position="277"/>
        <end position="314"/>
    </location>
</feature>
<feature type="region of interest" description="Disordered" evidence="5">
    <location>
        <begin position="734"/>
        <end position="781"/>
    </location>
</feature>
<dbReference type="EMBL" id="CP141888">
    <property type="protein sequence ID" value="WRT68905.1"/>
    <property type="molecule type" value="Genomic_DNA"/>
</dbReference>
<evidence type="ECO:0000256" key="1">
    <source>
        <dbReference type="ARBA" id="ARBA00022723"/>
    </source>
</evidence>
<feature type="compositionally biased region" description="Low complexity" evidence="5">
    <location>
        <begin position="753"/>
        <end position="765"/>
    </location>
</feature>
<evidence type="ECO:0008006" key="10">
    <source>
        <dbReference type="Google" id="ProtNLM"/>
    </source>
</evidence>
<dbReference type="InterPro" id="IPR043145">
    <property type="entry name" value="Znf_ZZ_sf"/>
</dbReference>
<feature type="domain" description="ZZ-type" evidence="6">
    <location>
        <begin position="579"/>
        <end position="631"/>
    </location>
</feature>
<gene>
    <name evidence="8" type="ORF">IL334_005887</name>
</gene>
<feature type="compositionally biased region" description="Polar residues" evidence="5">
    <location>
        <begin position="484"/>
        <end position="497"/>
    </location>
</feature>
<evidence type="ECO:0000259" key="6">
    <source>
        <dbReference type="PROSITE" id="PS50135"/>
    </source>
</evidence>
<feature type="region of interest" description="Disordered" evidence="5">
    <location>
        <begin position="435"/>
        <end position="454"/>
    </location>
</feature>
<dbReference type="GeneID" id="87958017"/>
<dbReference type="InterPro" id="IPR052260">
    <property type="entry name" value="Autophagy_Rcpt_SigReg"/>
</dbReference>
<dbReference type="InterPro" id="IPR053793">
    <property type="entry name" value="PB1-like"/>
</dbReference>
<feature type="compositionally biased region" description="Low complexity" evidence="5">
    <location>
        <begin position="128"/>
        <end position="147"/>
    </location>
</feature>
<evidence type="ECO:0000259" key="7">
    <source>
        <dbReference type="PROSITE" id="PS51745"/>
    </source>
</evidence>
<dbReference type="PROSITE" id="PS50135">
    <property type="entry name" value="ZF_ZZ_2"/>
    <property type="match status" value="1"/>
</dbReference>
<proteinExistence type="predicted"/>
<dbReference type="InterPro" id="IPR000433">
    <property type="entry name" value="Znf_ZZ"/>
</dbReference>
<dbReference type="InterPro" id="IPR000270">
    <property type="entry name" value="PB1_dom"/>
</dbReference>
<dbReference type="RefSeq" id="XP_062793644.1">
    <property type="nucleotide sequence ID" value="XM_062937593.1"/>
</dbReference>
<dbReference type="PANTHER" id="PTHR15090">
    <property type="entry name" value="SEQUESTOSOME 1-RELATED"/>
    <property type="match status" value="1"/>
</dbReference>
<feature type="compositionally biased region" description="Basic and acidic residues" evidence="5">
    <location>
        <begin position="335"/>
        <end position="344"/>
    </location>
</feature>
<dbReference type="SUPFAM" id="SSF54277">
    <property type="entry name" value="CAD &amp; PB1 domains"/>
    <property type="match status" value="1"/>
</dbReference>
<keyword evidence="9" id="KW-1185">Reference proteome</keyword>
<dbReference type="SUPFAM" id="SSF57850">
    <property type="entry name" value="RING/U-box"/>
    <property type="match status" value="4"/>
</dbReference>
<feature type="compositionally biased region" description="Polar residues" evidence="5">
    <location>
        <begin position="735"/>
        <end position="745"/>
    </location>
</feature>
<dbReference type="Pfam" id="PF00569">
    <property type="entry name" value="ZZ"/>
    <property type="match status" value="1"/>
</dbReference>
<dbReference type="CDD" id="cd02340">
    <property type="entry name" value="ZZ_NBR1_like"/>
    <property type="match status" value="1"/>
</dbReference>
<feature type="compositionally biased region" description="Polar residues" evidence="5">
    <location>
        <begin position="157"/>
        <end position="167"/>
    </location>
</feature>
<protein>
    <recommendedName>
        <fullName evidence="10">ZZ-type domain-containing protein</fullName>
    </recommendedName>
</protein>
<accession>A0ABZ1D4D3</accession>
<keyword evidence="1" id="KW-0479">Metal-binding</keyword>
<feature type="region of interest" description="Disordered" evidence="5">
    <location>
        <begin position="128"/>
        <end position="175"/>
    </location>
</feature>
<evidence type="ECO:0000256" key="5">
    <source>
        <dbReference type="SAM" id="MobiDB-lite"/>
    </source>
</evidence>
<sequence length="973" mass="107920">MQLSTSGSNPDRPNRPLVVKCAYDGSARRITFPSATSCRLDSLRDRVEECFFLSASPFSLAYTDDDGEEFCIKTDADFTEAIAYFVSGDDEVALSSYSGSNLGHAMYPFSAQKITIRLDVKVDYDGPSLSDTSSVSSFRTGSGSLSESTRDEHSEGSWRSSGYQESMRNGRRLSGFDTVEEELESLKSRESELSHGSTILGISTLGLTDPAYHYQTASLSSTSRTRPSRTTAPQPLLDSSPFPSNPPILTGPESDPAPSLLTHSDLGTRWLRDQSRLAARKLGPTPQTSTRSGDYDSDEDSDESDEEHPGDIALVRDARGRYYYSYQTDASSRSSRSEADHTDIEAGPSSRPLSGLTTNLSLSTSPAGIPYHFQPPYEPVRIAEPTGPPILAPDCSACGLRLDYMRYVCQTCGEGDMWKEDAMRKDSFLPILRSNGSDASDESSSDATEWAAAKADSTGSQTIYNVATPRSRRSSSSTDDSAESWRTNFGGQSSPTTAMYRHHNEGISGTRPPGKPRGYELCAGCIEIHGIAHSKAAALAAKQKLGHSERRRRRNVGEFRHTFREKTWAAEGWIDVDYSEESECSICHSHLFNNRYKCVSCTNFDLCRTCYQKIEEIHPTHVFLSLPDKQTLLSIDAHERDDAGDDTHIQAKHLIPQPMRHPGAFCHNCLQDIVGPRFHCAVCAVDLCIQCEAVVMEVDGSSHTADHIMMKIPVPISSNEVDAVSRKARERWFQQDRSMTNNNLNPFADDGETTSSRSSSPTNNTIYAPTSVRNRDPSPVPPRQVVNVTTRDALDHNLRCGNCNEWIMGRRYQCANCPSDPQGYNLCSICELRSYRLHNPSHVFFKFDRPVHISVQSSRPILPLLYRNPVGKVPTSALTTINPRDPTAYLKHVLHRETLCDVHGDQIRGVWLRCCHCAAGFDVCQEAERLLEHDPTHVFVMFKSRVDMVAFRALCDLGASQAKPLLKQRVYVT</sequence>
<keyword evidence="3" id="KW-0862">Zinc</keyword>
<feature type="region of interest" description="Disordered" evidence="5">
    <location>
        <begin position="327"/>
        <end position="357"/>
    </location>
</feature>
<feature type="compositionally biased region" description="Low complexity" evidence="5">
    <location>
        <begin position="217"/>
        <end position="233"/>
    </location>
</feature>
<name>A0ABZ1D4D3_9TREE</name>
<evidence type="ECO:0000313" key="9">
    <source>
        <dbReference type="Proteomes" id="UP001329825"/>
    </source>
</evidence>
<organism evidence="8 9">
    <name type="scientific">Kwoniella shivajii</name>
    <dbReference type="NCBI Taxonomy" id="564305"/>
    <lineage>
        <taxon>Eukaryota</taxon>
        <taxon>Fungi</taxon>
        <taxon>Dikarya</taxon>
        <taxon>Basidiomycota</taxon>
        <taxon>Agaricomycotina</taxon>
        <taxon>Tremellomycetes</taxon>
        <taxon>Tremellales</taxon>
        <taxon>Cryptococcaceae</taxon>
        <taxon>Kwoniella</taxon>
    </lineage>
</organism>
<evidence type="ECO:0000256" key="4">
    <source>
        <dbReference type="PROSITE-ProRule" id="PRU00228"/>
    </source>
</evidence>
<evidence type="ECO:0000256" key="2">
    <source>
        <dbReference type="ARBA" id="ARBA00022771"/>
    </source>
</evidence>
<evidence type="ECO:0000313" key="8">
    <source>
        <dbReference type="EMBL" id="WRT68905.1"/>
    </source>
</evidence>